<dbReference type="KEGG" id="cme:CYME_CMT163C"/>
<keyword evidence="3" id="KW-1185">Reference proteome</keyword>
<keyword evidence="1" id="KW-0472">Membrane</keyword>
<accession>M1VMD8</accession>
<dbReference type="RefSeq" id="XP_005539194.1">
    <property type="nucleotide sequence ID" value="XM_005539137.1"/>
</dbReference>
<keyword evidence="1" id="KW-0812">Transmembrane</keyword>
<organism evidence="2 3">
    <name type="scientific">Cyanidioschyzon merolae (strain NIES-3377 / 10D)</name>
    <name type="common">Unicellular red alga</name>
    <dbReference type="NCBI Taxonomy" id="280699"/>
    <lineage>
        <taxon>Eukaryota</taxon>
        <taxon>Rhodophyta</taxon>
        <taxon>Bangiophyceae</taxon>
        <taxon>Cyanidiales</taxon>
        <taxon>Cyanidiaceae</taxon>
        <taxon>Cyanidioschyzon</taxon>
    </lineage>
</organism>
<evidence type="ECO:0000256" key="1">
    <source>
        <dbReference type="SAM" id="Phobius"/>
    </source>
</evidence>
<dbReference type="Proteomes" id="UP000007014">
    <property type="component" value="Chromosome 20"/>
</dbReference>
<dbReference type="EMBL" id="AP006502">
    <property type="protein sequence ID" value="BAM83158.1"/>
    <property type="molecule type" value="Genomic_DNA"/>
</dbReference>
<evidence type="ECO:0000313" key="3">
    <source>
        <dbReference type="Proteomes" id="UP000007014"/>
    </source>
</evidence>
<reference evidence="2 3" key="1">
    <citation type="journal article" date="2004" name="Nature">
        <title>Genome sequence of the ultrasmall unicellular red alga Cyanidioschyzon merolae 10D.</title>
        <authorList>
            <person name="Matsuzaki M."/>
            <person name="Misumi O."/>
            <person name="Shin-i T."/>
            <person name="Maruyama S."/>
            <person name="Takahara M."/>
            <person name="Miyagishima S."/>
            <person name="Mori T."/>
            <person name="Nishida K."/>
            <person name="Yagisawa F."/>
            <person name="Nishida K."/>
            <person name="Yoshida Y."/>
            <person name="Nishimura Y."/>
            <person name="Nakao S."/>
            <person name="Kobayashi T."/>
            <person name="Momoyama Y."/>
            <person name="Higashiyama T."/>
            <person name="Minoda A."/>
            <person name="Sano M."/>
            <person name="Nomoto H."/>
            <person name="Oishi K."/>
            <person name="Hayashi H."/>
            <person name="Ohta F."/>
            <person name="Nishizaka S."/>
            <person name="Haga S."/>
            <person name="Miura S."/>
            <person name="Morishita T."/>
            <person name="Kabeya Y."/>
            <person name="Terasawa K."/>
            <person name="Suzuki Y."/>
            <person name="Ishii Y."/>
            <person name="Asakawa S."/>
            <person name="Takano H."/>
            <person name="Ohta N."/>
            <person name="Kuroiwa H."/>
            <person name="Tanaka K."/>
            <person name="Shimizu N."/>
            <person name="Sugano S."/>
            <person name="Sato N."/>
            <person name="Nozaki H."/>
            <person name="Ogasawara N."/>
            <person name="Kohara Y."/>
            <person name="Kuroiwa T."/>
        </authorList>
    </citation>
    <scope>NUCLEOTIDE SEQUENCE [LARGE SCALE GENOMIC DNA]</scope>
    <source>
        <strain evidence="2 3">10D</strain>
    </source>
</reference>
<name>M1VMD8_CYAM1</name>
<sequence>MTMSVPVFACLSREQPRTCQIVCGPSTSHRSHCRVSSLEFDPVETGRGRSCVRTPFAWCGVLSWLVAVLIGTRAAVSRRLDVWKSSRDRLGLAYAASRSPRASSTSATATVANVGIAGAGAPTSALAATSALKSSPAGPAAAVLTAAVWMRSRLTILLVLVPCTLGGWLLVEGLREFEKRKPVWRTASPDVATRDQGNQ</sequence>
<proteinExistence type="predicted"/>
<dbReference type="HOGENOM" id="CLU_1373990_0_0_1"/>
<dbReference type="GeneID" id="16997661"/>
<feature type="transmembrane region" description="Helical" evidence="1">
    <location>
        <begin position="154"/>
        <end position="171"/>
    </location>
</feature>
<dbReference type="Gramene" id="CMT163CT">
    <property type="protein sequence ID" value="CMT163CT"/>
    <property type="gene ID" value="CMT163C"/>
</dbReference>
<reference evidence="2 3" key="2">
    <citation type="journal article" date="2007" name="BMC Biol.">
        <title>A 100%-complete sequence reveals unusually simple genomic features in the hot-spring red alga Cyanidioschyzon merolae.</title>
        <authorList>
            <person name="Nozaki H."/>
            <person name="Takano H."/>
            <person name="Misumi O."/>
            <person name="Terasawa K."/>
            <person name="Matsuzaki M."/>
            <person name="Maruyama S."/>
            <person name="Nishida K."/>
            <person name="Yagisawa F."/>
            <person name="Yoshida Y."/>
            <person name="Fujiwara T."/>
            <person name="Takio S."/>
            <person name="Tamura K."/>
            <person name="Chung S.J."/>
            <person name="Nakamura S."/>
            <person name="Kuroiwa H."/>
            <person name="Tanaka K."/>
            <person name="Sato N."/>
            <person name="Kuroiwa T."/>
        </authorList>
    </citation>
    <scope>NUCLEOTIDE SEQUENCE [LARGE SCALE GENOMIC DNA]</scope>
    <source>
        <strain evidence="2 3">10D</strain>
    </source>
</reference>
<feature type="transmembrane region" description="Helical" evidence="1">
    <location>
        <begin position="56"/>
        <end position="76"/>
    </location>
</feature>
<gene>
    <name evidence="2" type="ORF">CYME_CMT163C</name>
</gene>
<dbReference type="AlphaFoldDB" id="M1VMD8"/>
<evidence type="ECO:0000313" key="2">
    <source>
        <dbReference type="EMBL" id="BAM83158.1"/>
    </source>
</evidence>
<keyword evidence="1" id="KW-1133">Transmembrane helix</keyword>
<protein>
    <submittedName>
        <fullName evidence="2">Uncharacterized protein</fullName>
    </submittedName>
</protein>